<sequence length="3394" mass="367108">MSPAASTDVSVKPQKVDFADVPSLRTEIISGDLSKVKPVFSRDSKFLYCGSGREILKYSVSSESLVSVLFGHEDAVTGLCLNSDGDLVSCGLDGTVREWKGDVCSKVHNLDKPIRFMDSDKARNVWFVVLEDEGATPAYPKGTLCEFDLATGKVYAHVYAGCIHAMQVSPSGRFAAAIVGGHAGRLLVNCRSEKVTREWRQPLRGASHNKLTSLAFHPADDHVATGDQCGRIRRWYVFSGEGNSSLVGPGEREAVKSEQHWHCTAVKGLAFAGSSDVLISVAGEAVLCQWTSPSQRHPGVLPRIARSGAAQMAVGPAAQGLVAVVGKGNSVSIVDVNNNQLKSTLYGMATIEAAPEEGTRKDNKRATERSAVEPSSSSCCLTALEDNAVLVSSPAFTDIQVFDAVELRLADEIVPLVARNFVTTAWQTGSKTAIPAVPWVVSATSGSSDGSWLVGALYRPSALEDEGDETLLKFWDRKANRLHTVCVSPHNDRITALLPITRKLPAMAADGSETEQLFASASRDGTISVWGLVKADDEKAGSSSSSRWELRASLGWRGHTTPRAMTSDKDGSVLVAAFDKYVTIWALDTYSELTAGRIHLSMLVRGVHLAGTRLYCLTASKGVSLLTSVDLLTLKIKKVITFHGKASSLSGQPGESKMFVTCPRKVLCFAAPSLKIVSSVPLPSPAVDSCVLASGLVLVWDQSGKVLKMDPDSPIEGVTRINAAMPVVEEGVEEAVEDSKMLVDEEPEEEEQDMEDLIDAMDQWNLVDERLGNVNVMKALNSVVEPTAPSHICPLPSKLLPSLLDQILGAAGVAATTGSSAIGGGRMAGSLPTDEAVEEFGAFLKGRFGGIREALVAMDGTSTGTVSCIEFIDYCCYELHYFTSRGDATRMFLGLVGRIEGGNGVLSIDHPHLEDMFDHRKKAKGRGRSKRASSGPRVYYRRQRSGGGEPSEGGSENGYAVIHGRGGYGWRDAPGGGRGRKVGRRQGMANDKICDRFLAPVVCDTPRRTYSYVKGQRRPARTLFSSREGGARNSTPQNGPFAAGNPAKEEASERQDTRLGADGVEGNRRLLRVAVLRTRAATGSQSKEGTCQTDREGSTPGEGGGREWYEDIKDHIVRDFLKYCLVKAVLCTRAESRIWTCRELRDDAVKGMPCSKEAAVSSTTPNPLLPMLRNALSSGAVRMSSSMATAAALKKTALYDFHLAHGAKMVDFAGWAMPVQYKDTGIITSCLHTRAEASLFDVSHMGQLRVFGKDRVRFMESLTVGDLAILKPGEGRLTLLTTPQSTIIDDTVVCNEGDHLYVVLNASNTDKDMLHIEKALEEFDGEVSLQPHPEASLIALQGPKAMEVLQTMLNEDLTKVPFMVSFTTTVNDIPNVTVTRCGYTGEDGFEVSIPTPEGANAIAERMIDDETVLPAGLGARDTLRIEAGLCLYGHDISESTTVAEAALGWTVSKRRRNEANFPGAEIFLQQAKKGGVDRKRVGLLVTGPPAREGSPILNTEGEKIGEVTSGTFSPTLNRPVAMGYVKAGYTKSDTVVQTEVRSKINEATVTKMPFVEANYYKVSFLFGPPRVEFSQMEVQLSSVGCFAKRVFVFVCRLEFPQFFTDMLSRLFGEESQSEHQNEGAPRGGLQRSPESMESSGGDWRSEELQDMQMKLDSAMDRLNRESTMGDQLRAALSNKEREAEQLQQTVQLLQAEVNRLNTKQQQQGQQAVASGGEEEEIKRLRNRVEEQEEKITALQAALQGTPAAAAGAKSVEDSEELERLRSTVQKYREELDKRDVENSDLQLRLSEAEVAKQKAEEAAEEASSSNNQDAVDAADVEKLQGQLQLAEDRLAEAEEAKVEQRKEFDSKAVEAQQAMEELQQELKEAHEAHAAATEKYEARIDELERTSSPKRDGGSSMASSYEVVDFEPAQGGQQQGETPSKEELRMAEEDKASLRSQLNESSEKVEELQSDVEYLQQQVDDLTSKLKESEAGRQRTLQELSEATLGLREQQKSAEEGKAKADDEAEALQRELEAKEDTYNALLQEVGALKGQVEEQAKELVAMATSKATSNIEEHEAEVKGLKEQLQQAVGRANLADGLEEELSDAQMSLTEAQDRETELQGELGKAKAEAAEAAEEVERLNGKVSSLEANVTELTKELEEYRSKNLEEVCATLRGDVESLKEELSKANEEMEEDKQRAAAANEALVEARKQLSEAEADGKSHEEEIEELKSRLEEMHQEFAKAQDDLCSAESMIEEYDQDNRVKGEHIDKLTEALDARDDLIKQLTDYRDLLVKDVAVLGEEAENRADLATDYHKQLKALHEQLAAAKEQGNALAEAWHRSGADQADKVRSLAREAAEALKAKDGAMAEMKEKYTTLGEKYKELNERRKKEAEEGKARYERDVDTTRKQIKAIVDKARRAVKSNENESAAAKDRTEAYINSLLSLNDRLVEAMKASGKQAEVETTKILSMLQTERRQRRSAEEALEKVSAESAGQEPSAAASRRLAVHLARHVQDLNATIKELKEKQGEEKASSPSIEKSDESAESIESLQREVSRARRNRPEVGPPPRATAALSSLIGEISATAQEGQKEAVITEEDEEFSPSHVVEDLPTTDADEERFDSLLSDTGPMEPSSNCSDAVEFFRGLEEPPVPESPKFEDVDLEHTTKSAPPDEGMLPAIPSLSLARVDMIRSDTDGWSTQVAPSVAGGHPESTVGEMPPAGSSRVMDEASSDAWDNFGISAVESSTASVAQLPPPSSSASSDMGDAWSTERLGSIAATTEAGVLSSQPEGARSLEGVDGGTGGARPERARPMGSTGSEGDFGGSVSEEASEASPEQERDDHQPEATHGMAGDHGEHRQDSWDMEDWLTDGAAQPAGHQPESTQDEANDAATAQVDDEEEAPPEEGRPGYADHSAHEAPSRTPEIVAAVPEEEMMPSEGRELEWTQETESNESEGPPAAAIEEVTAMGPETGSEAPVAEGHHGSPASSAHDDGFEVAPDEGRQPEGDTGAQPPVPHSEPHNLSGVETAVEDVGRNPTPWDSPKASRGETVQAAREELTVVKDDNTEGAKATPWDDDNDAGDDFWGAWEDAEPATTHTEETTVHVDDTTTHSEESATAHIDEATAHLEPANAHGEEATAHLEPGNAHGGEATVHLEPANAHGEEATVHAEYATSRPEEGVTGHMEEGAAAYGEDVTAHVDEAVADATQDATVHTEETVAPQVASPQESDEPKSTVVTPVEGHAEPLVSATEPDDAALQPSSPPKSSEHSGVSKDETKAVDNLWDDDEVDSLALEGWDDHTGSPGHSAEPPVQSTSESFWTVSANINNEEAPQQSAHIEEGGWGFNDVNHAPSPSERTSQQPVTSHVTSAPAPVPPASRHASGKEDGKQQNNTKAASNDDLDDDFWDLLNSA</sequence>
<evidence type="ECO:0000256" key="4">
    <source>
        <dbReference type="ARBA" id="ARBA00022517"/>
    </source>
</evidence>
<dbReference type="Gene3D" id="4.10.1250.10">
    <property type="entry name" value="Aminomethyltransferase fragment"/>
    <property type="match status" value="1"/>
</dbReference>
<dbReference type="InterPro" id="IPR027266">
    <property type="entry name" value="TrmE/GcvT-like"/>
</dbReference>
<comment type="caution">
    <text evidence="19">The sequence shown here is derived from an EMBL/GenBank/DDBJ whole genome shotgun (WGS) entry which is preliminary data.</text>
</comment>
<dbReference type="Gene3D" id="2.40.30.110">
    <property type="entry name" value="Aminomethyltransferase beta-barrel domains"/>
    <property type="match status" value="1"/>
</dbReference>
<feature type="compositionally biased region" description="Low complexity" evidence="15">
    <location>
        <begin position="1705"/>
        <end position="1715"/>
    </location>
</feature>
<feature type="region of interest" description="Disordered" evidence="15">
    <location>
        <begin position="920"/>
        <end position="957"/>
    </location>
</feature>
<dbReference type="InterPro" id="IPR013977">
    <property type="entry name" value="GcvT_C"/>
</dbReference>
<evidence type="ECO:0000256" key="7">
    <source>
        <dbReference type="ARBA" id="ARBA00022576"/>
    </source>
</evidence>
<feature type="compositionally biased region" description="Basic and acidic residues" evidence="15">
    <location>
        <begin position="3158"/>
        <end position="3169"/>
    </location>
</feature>
<dbReference type="SUPFAM" id="SSF50978">
    <property type="entry name" value="WD40 repeat-like"/>
    <property type="match status" value="1"/>
</dbReference>
<dbReference type="OrthoDB" id="4096at2759"/>
<feature type="domain" description="WD repeat-containing protein 75 second beta-propeller" evidence="18">
    <location>
        <begin position="447"/>
        <end position="604"/>
    </location>
</feature>
<dbReference type="InterPro" id="IPR036322">
    <property type="entry name" value="WD40_repeat_dom_sf"/>
</dbReference>
<evidence type="ECO:0000256" key="6">
    <source>
        <dbReference type="ARBA" id="ARBA00022574"/>
    </source>
</evidence>
<feature type="compositionally biased region" description="Low complexity" evidence="15">
    <location>
        <begin position="2809"/>
        <end position="2818"/>
    </location>
</feature>
<feature type="region of interest" description="Disordered" evidence="15">
    <location>
        <begin position="1796"/>
        <end position="1822"/>
    </location>
</feature>
<evidence type="ECO:0000256" key="3">
    <source>
        <dbReference type="ARBA" id="ARBA00012616"/>
    </source>
</evidence>
<feature type="compositionally biased region" description="Basic and acidic residues" evidence="15">
    <location>
        <begin position="2506"/>
        <end position="2527"/>
    </location>
</feature>
<dbReference type="Pfam" id="PF01571">
    <property type="entry name" value="GCV_T"/>
    <property type="match status" value="1"/>
</dbReference>
<feature type="region of interest" description="Disordered" evidence="15">
    <location>
        <begin position="1079"/>
        <end position="1107"/>
    </location>
</feature>
<keyword evidence="9" id="KW-0677">Repeat</keyword>
<evidence type="ECO:0000256" key="14">
    <source>
        <dbReference type="SAM" id="Coils"/>
    </source>
</evidence>
<dbReference type="Proteomes" id="UP000591131">
    <property type="component" value="Unassembled WGS sequence"/>
</dbReference>
<feature type="compositionally biased region" description="Basic and acidic residues" evidence="15">
    <location>
        <begin position="2167"/>
        <end position="2182"/>
    </location>
</feature>
<feature type="region of interest" description="Disordered" evidence="15">
    <location>
        <begin position="1835"/>
        <end position="1956"/>
    </location>
</feature>
<feature type="region of interest" description="Disordered" evidence="15">
    <location>
        <begin position="2632"/>
        <end position="2663"/>
    </location>
</feature>
<feature type="coiled-coil region" evidence="14">
    <location>
        <begin position="2295"/>
        <end position="2322"/>
    </location>
</feature>
<dbReference type="Gene3D" id="3.30.70.1400">
    <property type="entry name" value="Aminomethyltransferase beta-barrel domains"/>
    <property type="match status" value="1"/>
</dbReference>
<dbReference type="GO" id="GO:0005960">
    <property type="term" value="C:glycine cleavage complex"/>
    <property type="evidence" value="ECO:0007669"/>
    <property type="project" value="InterPro"/>
</dbReference>
<feature type="region of interest" description="Disordered" evidence="15">
    <location>
        <begin position="2729"/>
        <end position="3394"/>
    </location>
</feature>
<dbReference type="InterPro" id="IPR006223">
    <property type="entry name" value="GcvT"/>
</dbReference>
<feature type="region of interest" description="Disordered" evidence="15">
    <location>
        <begin position="1015"/>
        <end position="1061"/>
    </location>
</feature>
<protein>
    <recommendedName>
        <fullName evidence="3">aminomethyltransferase</fullName>
        <ecNumber evidence="3">2.1.2.10</ecNumber>
    </recommendedName>
    <alternativeName>
        <fullName evidence="11">Glycine cleavage system T protein</fullName>
    </alternativeName>
</protein>
<feature type="compositionally biased region" description="Low complexity" evidence="15">
    <location>
        <begin position="2732"/>
        <end position="2746"/>
    </location>
</feature>
<feature type="compositionally biased region" description="Basic and acidic residues" evidence="15">
    <location>
        <begin position="2535"/>
        <end position="2547"/>
    </location>
</feature>
<dbReference type="SUPFAM" id="SSF103025">
    <property type="entry name" value="Folate-binding domain"/>
    <property type="match status" value="1"/>
</dbReference>
<dbReference type="NCBIfam" id="NF001567">
    <property type="entry name" value="PRK00389.1"/>
    <property type="match status" value="1"/>
</dbReference>
<keyword evidence="6 13" id="KW-0853">WD repeat</keyword>
<feature type="compositionally biased region" description="Basic and acidic residues" evidence="15">
    <location>
        <begin position="2097"/>
        <end position="2115"/>
    </location>
</feature>
<dbReference type="EC" id="2.1.2.10" evidence="3"/>
<dbReference type="PROSITE" id="PS50082">
    <property type="entry name" value="WD_REPEATS_2"/>
    <property type="match status" value="1"/>
</dbReference>
<comment type="similarity">
    <text evidence="2">Belongs to the GcvT family.</text>
</comment>
<feature type="compositionally biased region" description="Basic and acidic residues" evidence="15">
    <location>
        <begin position="1835"/>
        <end position="1852"/>
    </location>
</feature>
<evidence type="ECO:0000313" key="19">
    <source>
        <dbReference type="EMBL" id="KAF4667065.1"/>
    </source>
</evidence>
<evidence type="ECO:0000256" key="9">
    <source>
        <dbReference type="ARBA" id="ARBA00022737"/>
    </source>
</evidence>
<dbReference type="InterPro" id="IPR006222">
    <property type="entry name" value="GCVT_N"/>
</dbReference>
<feature type="region of interest" description="Disordered" evidence="15">
    <location>
        <begin position="1969"/>
        <end position="2008"/>
    </location>
</feature>
<accession>A0A7J6M6H1</accession>
<dbReference type="FunFam" id="2.40.30.110:FF:000002">
    <property type="entry name" value="Aminomethyltransferase"/>
    <property type="match status" value="1"/>
</dbReference>
<name>A0A7J6M6H1_PERCH</name>
<evidence type="ECO:0000256" key="10">
    <source>
        <dbReference type="ARBA" id="ARBA00023242"/>
    </source>
</evidence>
<dbReference type="InterPro" id="IPR057644">
    <property type="entry name" value="Beta-prop_WDR75_2nd"/>
</dbReference>
<dbReference type="InterPro" id="IPR028896">
    <property type="entry name" value="GcvT/YgfZ/DmdA"/>
</dbReference>
<keyword evidence="5" id="KW-0698">rRNA processing</keyword>
<dbReference type="SUPFAM" id="SSF50969">
    <property type="entry name" value="YVTN repeat-like/Quinoprotein amine dehydrogenase"/>
    <property type="match status" value="1"/>
</dbReference>
<feature type="compositionally biased region" description="Basic and acidic residues" evidence="15">
    <location>
        <begin position="2640"/>
        <end position="2651"/>
    </location>
</feature>
<evidence type="ECO:0000259" key="18">
    <source>
        <dbReference type="Pfam" id="PF23769"/>
    </source>
</evidence>
<evidence type="ECO:0000256" key="12">
    <source>
        <dbReference type="ARBA" id="ARBA00047665"/>
    </source>
</evidence>
<evidence type="ECO:0000256" key="8">
    <source>
        <dbReference type="ARBA" id="ARBA00022679"/>
    </source>
</evidence>
<keyword evidence="10" id="KW-0539">Nucleus</keyword>
<dbReference type="GO" id="GO:0008483">
    <property type="term" value="F:transaminase activity"/>
    <property type="evidence" value="ECO:0007669"/>
    <property type="project" value="UniProtKB-KW"/>
</dbReference>
<comment type="subcellular location">
    <subcellularLocation>
        <location evidence="1">Nucleus</location>
        <location evidence="1">Nucleolus</location>
    </subcellularLocation>
</comment>
<dbReference type="PANTHER" id="PTHR43757:SF2">
    <property type="entry name" value="AMINOMETHYLTRANSFERASE, MITOCHONDRIAL"/>
    <property type="match status" value="1"/>
</dbReference>
<feature type="compositionally biased region" description="Polar residues" evidence="15">
    <location>
        <begin position="1083"/>
        <end position="1092"/>
    </location>
</feature>
<dbReference type="GO" id="GO:0004047">
    <property type="term" value="F:aminomethyltransferase activity"/>
    <property type="evidence" value="ECO:0007669"/>
    <property type="project" value="UniProtKB-EC"/>
</dbReference>
<dbReference type="GO" id="GO:0006546">
    <property type="term" value="P:glycine catabolic process"/>
    <property type="evidence" value="ECO:0007669"/>
    <property type="project" value="InterPro"/>
</dbReference>
<feature type="compositionally biased region" description="Basic residues" evidence="15">
    <location>
        <begin position="920"/>
        <end position="931"/>
    </location>
</feature>
<reference evidence="19 20" key="1">
    <citation type="submission" date="2020-04" db="EMBL/GenBank/DDBJ databases">
        <title>Perkinsus chesapeaki whole genome sequence.</title>
        <authorList>
            <person name="Bogema D.R."/>
        </authorList>
    </citation>
    <scope>NUCLEOTIDE SEQUENCE [LARGE SCALE GENOMIC DNA]</scope>
    <source>
        <strain evidence="19">ATCC PRA-425</strain>
    </source>
</reference>
<keyword evidence="20" id="KW-1185">Reference proteome</keyword>
<feature type="domain" description="Aminomethyltransferase C-terminal" evidence="17">
    <location>
        <begin position="1478"/>
        <end position="1555"/>
    </location>
</feature>
<keyword evidence="8" id="KW-0808">Transferase</keyword>
<dbReference type="Pfam" id="PF23769">
    <property type="entry name" value="Beta-prop_WDR75_2nd"/>
    <property type="match status" value="1"/>
</dbReference>
<dbReference type="InterPro" id="IPR001680">
    <property type="entry name" value="WD40_rpt"/>
</dbReference>
<feature type="region of interest" description="Disordered" evidence="15">
    <location>
        <begin position="2167"/>
        <end position="2187"/>
    </location>
</feature>
<feature type="compositionally biased region" description="Basic and acidic residues" evidence="15">
    <location>
        <begin position="1923"/>
        <end position="1937"/>
    </location>
</feature>
<keyword evidence="4" id="KW-0690">Ribosome biogenesis</keyword>
<evidence type="ECO:0000256" key="13">
    <source>
        <dbReference type="PROSITE-ProRule" id="PRU00221"/>
    </source>
</evidence>
<feature type="coiled-coil region" evidence="14">
    <location>
        <begin position="2352"/>
        <end position="2419"/>
    </location>
</feature>
<feature type="region of interest" description="Disordered" evidence="15">
    <location>
        <begin position="1614"/>
        <end position="1646"/>
    </location>
</feature>
<feature type="region of interest" description="Disordered" evidence="15">
    <location>
        <begin position="2456"/>
        <end position="2491"/>
    </location>
</feature>
<feature type="compositionally biased region" description="Basic and acidic residues" evidence="15">
    <location>
        <begin position="2820"/>
        <end position="2845"/>
    </location>
</feature>
<feature type="repeat" description="WD" evidence="13">
    <location>
        <begin position="69"/>
        <end position="100"/>
    </location>
</feature>
<dbReference type="EMBL" id="JAAPAO010000220">
    <property type="protein sequence ID" value="KAF4667065.1"/>
    <property type="molecule type" value="Genomic_DNA"/>
</dbReference>
<keyword evidence="14" id="KW-0175">Coiled coil</keyword>
<evidence type="ECO:0000256" key="5">
    <source>
        <dbReference type="ARBA" id="ARBA00022552"/>
    </source>
</evidence>
<feature type="compositionally biased region" description="Basic and acidic residues" evidence="15">
    <location>
        <begin position="1047"/>
        <end position="1059"/>
    </location>
</feature>
<dbReference type="PANTHER" id="PTHR43757">
    <property type="entry name" value="AMINOMETHYLTRANSFERASE"/>
    <property type="match status" value="1"/>
</dbReference>
<dbReference type="Gene3D" id="1.10.287.1490">
    <property type="match status" value="1"/>
</dbReference>
<evidence type="ECO:0000259" key="17">
    <source>
        <dbReference type="Pfam" id="PF08669"/>
    </source>
</evidence>
<feature type="compositionally biased region" description="Polar residues" evidence="15">
    <location>
        <begin position="3337"/>
        <end position="3346"/>
    </location>
</feature>
<dbReference type="SUPFAM" id="SSF101790">
    <property type="entry name" value="Aminomethyltransferase beta-barrel domain"/>
    <property type="match status" value="1"/>
</dbReference>
<dbReference type="InterPro" id="IPR015943">
    <property type="entry name" value="WD40/YVTN_repeat-like_dom_sf"/>
</dbReference>
<dbReference type="InterPro" id="IPR029043">
    <property type="entry name" value="GcvT/YgfZ_C"/>
</dbReference>
<dbReference type="Gene3D" id="3.30.1360.120">
    <property type="entry name" value="Probable tRNA modification gtpase trme, domain 1"/>
    <property type="match status" value="1"/>
</dbReference>
<dbReference type="GO" id="GO:0005739">
    <property type="term" value="C:mitochondrion"/>
    <property type="evidence" value="ECO:0007669"/>
    <property type="project" value="TreeGrafter"/>
</dbReference>
<feature type="region of interest" description="Disordered" evidence="15">
    <location>
        <begin position="2089"/>
        <end position="2115"/>
    </location>
</feature>
<feature type="compositionally biased region" description="Basic and acidic residues" evidence="15">
    <location>
        <begin position="1720"/>
        <end position="1735"/>
    </location>
</feature>
<feature type="compositionally biased region" description="Basic and acidic residues" evidence="15">
    <location>
        <begin position="2973"/>
        <end position="2989"/>
    </location>
</feature>
<dbReference type="InterPro" id="IPR011044">
    <property type="entry name" value="Quino_amine_DH_bsu"/>
</dbReference>
<feature type="compositionally biased region" description="Basic and acidic residues" evidence="15">
    <location>
        <begin position="1993"/>
        <end position="2008"/>
    </location>
</feature>
<dbReference type="Pfam" id="PF08669">
    <property type="entry name" value="GCV_T_C"/>
    <property type="match status" value="1"/>
</dbReference>
<feature type="region of interest" description="Disordered" evidence="15">
    <location>
        <begin position="2506"/>
        <end position="2600"/>
    </location>
</feature>
<feature type="region of interest" description="Disordered" evidence="15">
    <location>
        <begin position="1705"/>
        <end position="1761"/>
    </location>
</feature>
<evidence type="ECO:0000313" key="20">
    <source>
        <dbReference type="Proteomes" id="UP000591131"/>
    </source>
</evidence>
<feature type="compositionally biased region" description="Basic and acidic residues" evidence="15">
    <location>
        <begin position="3248"/>
        <end position="3261"/>
    </location>
</feature>
<proteinExistence type="inferred from homology"/>
<dbReference type="NCBIfam" id="TIGR00528">
    <property type="entry name" value="gcvT"/>
    <property type="match status" value="1"/>
</dbReference>
<organism evidence="19 20">
    <name type="scientific">Perkinsus chesapeaki</name>
    <name type="common">Clam parasite</name>
    <name type="synonym">Perkinsus andrewsi</name>
    <dbReference type="NCBI Taxonomy" id="330153"/>
    <lineage>
        <taxon>Eukaryota</taxon>
        <taxon>Sar</taxon>
        <taxon>Alveolata</taxon>
        <taxon>Perkinsozoa</taxon>
        <taxon>Perkinsea</taxon>
        <taxon>Perkinsida</taxon>
        <taxon>Perkinsidae</taxon>
        <taxon>Perkinsus</taxon>
    </lineage>
</organism>
<feature type="compositionally biased region" description="Basic and acidic residues" evidence="15">
    <location>
        <begin position="2458"/>
        <end position="2474"/>
    </location>
</feature>
<feature type="domain" description="GCVT N-terminal" evidence="16">
    <location>
        <begin position="1198"/>
        <end position="1454"/>
    </location>
</feature>
<feature type="region of interest" description="Disordered" evidence="15">
    <location>
        <begin position="2681"/>
        <end position="2711"/>
    </location>
</feature>
<dbReference type="FunFam" id="3.30.70.1400:FF:000001">
    <property type="entry name" value="Aminomethyltransferase"/>
    <property type="match status" value="1"/>
</dbReference>
<dbReference type="SMART" id="SM00320">
    <property type="entry name" value="WD40"/>
    <property type="match status" value="5"/>
</dbReference>
<feature type="compositionally biased region" description="Basic and acidic residues" evidence="15">
    <location>
        <begin position="3037"/>
        <end position="3050"/>
    </location>
</feature>
<evidence type="ECO:0000256" key="11">
    <source>
        <dbReference type="ARBA" id="ARBA00031395"/>
    </source>
</evidence>
<keyword evidence="7" id="KW-0032">Aminotransferase</keyword>
<evidence type="ECO:0000256" key="2">
    <source>
        <dbReference type="ARBA" id="ARBA00008609"/>
    </source>
</evidence>
<evidence type="ECO:0000259" key="16">
    <source>
        <dbReference type="Pfam" id="PF01571"/>
    </source>
</evidence>
<feature type="compositionally biased region" description="Basic and acidic residues" evidence="15">
    <location>
        <begin position="1864"/>
        <end position="1897"/>
    </location>
</feature>
<dbReference type="Pfam" id="PF23869">
    <property type="entry name" value="Beta-prop_WDR75_1st"/>
    <property type="match status" value="1"/>
</dbReference>
<evidence type="ECO:0000256" key="1">
    <source>
        <dbReference type="ARBA" id="ARBA00004604"/>
    </source>
</evidence>
<feature type="compositionally biased region" description="Low complexity" evidence="15">
    <location>
        <begin position="1736"/>
        <end position="1752"/>
    </location>
</feature>
<comment type="catalytic activity">
    <reaction evidence="12">
        <text>N(6)-[(R)-S(8)-aminomethyldihydrolipoyl]-L-lysyl-[protein] + (6S)-5,6,7,8-tetrahydrofolate = N(6)-[(R)-dihydrolipoyl]-L-lysyl-[protein] + (6R)-5,10-methylene-5,6,7,8-tetrahydrofolate + NH4(+)</text>
        <dbReference type="Rhea" id="RHEA:16945"/>
        <dbReference type="Rhea" id="RHEA-COMP:10475"/>
        <dbReference type="Rhea" id="RHEA-COMP:10492"/>
        <dbReference type="ChEBI" id="CHEBI:15636"/>
        <dbReference type="ChEBI" id="CHEBI:28938"/>
        <dbReference type="ChEBI" id="CHEBI:57453"/>
        <dbReference type="ChEBI" id="CHEBI:83100"/>
        <dbReference type="ChEBI" id="CHEBI:83143"/>
        <dbReference type="EC" id="2.1.2.10"/>
    </reaction>
</comment>
<gene>
    <name evidence="19" type="ORF">FOL47_003791</name>
</gene>
<feature type="compositionally biased region" description="Basic and acidic residues" evidence="15">
    <location>
        <begin position="3080"/>
        <end position="3108"/>
    </location>
</feature>
<dbReference type="Gene3D" id="2.130.10.10">
    <property type="entry name" value="YVTN repeat-like/Quinoprotein amine dehydrogenase"/>
    <property type="match status" value="3"/>
</dbReference>
<feature type="compositionally biased region" description="Polar residues" evidence="15">
    <location>
        <begin position="3294"/>
        <end position="3318"/>
    </location>
</feature>
<evidence type="ECO:0000256" key="15">
    <source>
        <dbReference type="SAM" id="MobiDB-lite"/>
    </source>
</evidence>